<evidence type="ECO:0000313" key="1">
    <source>
        <dbReference type="EMBL" id="QQP42425.1"/>
    </source>
</evidence>
<organism evidence="1 2">
    <name type="scientific">Caligus rogercresseyi</name>
    <name type="common">Sea louse</name>
    <dbReference type="NCBI Taxonomy" id="217165"/>
    <lineage>
        <taxon>Eukaryota</taxon>
        <taxon>Metazoa</taxon>
        <taxon>Ecdysozoa</taxon>
        <taxon>Arthropoda</taxon>
        <taxon>Crustacea</taxon>
        <taxon>Multicrustacea</taxon>
        <taxon>Hexanauplia</taxon>
        <taxon>Copepoda</taxon>
        <taxon>Siphonostomatoida</taxon>
        <taxon>Caligidae</taxon>
        <taxon>Caligus</taxon>
    </lineage>
</organism>
<accession>A0A7T8H2R0</accession>
<dbReference type="EMBL" id="CP045900">
    <property type="protein sequence ID" value="QQP42425.1"/>
    <property type="molecule type" value="Genomic_DNA"/>
</dbReference>
<reference evidence="2" key="1">
    <citation type="submission" date="2021-01" db="EMBL/GenBank/DDBJ databases">
        <title>Caligus Genome Assembly.</title>
        <authorList>
            <person name="Gallardo-Escarate C."/>
        </authorList>
    </citation>
    <scope>NUCLEOTIDE SEQUENCE [LARGE SCALE GENOMIC DNA]</scope>
</reference>
<dbReference type="AlphaFoldDB" id="A0A7T8H2R0"/>
<feature type="non-terminal residue" evidence="1">
    <location>
        <position position="1"/>
    </location>
</feature>
<proteinExistence type="predicted"/>
<evidence type="ECO:0000313" key="2">
    <source>
        <dbReference type="Proteomes" id="UP000595437"/>
    </source>
</evidence>
<protein>
    <submittedName>
        <fullName evidence="1">Uncharacterized protein</fullName>
    </submittedName>
</protein>
<dbReference type="Proteomes" id="UP000595437">
    <property type="component" value="Chromosome 11"/>
</dbReference>
<name>A0A7T8H2R0_CALRO</name>
<keyword evidence="2" id="KW-1185">Reference proteome</keyword>
<gene>
    <name evidence="1" type="ORF">FKW44_017085</name>
</gene>
<sequence>SQHRSRPDQLHNEKARKLDRSLVFKACSSFRARIQRVIDAEGGWIEKAEFTHLYEYFNV</sequence>